<dbReference type="OrthoDB" id="341300at2759"/>
<organism evidence="1 2">
    <name type="scientific">Phytophthora cactorum</name>
    <dbReference type="NCBI Taxonomy" id="29920"/>
    <lineage>
        <taxon>Eukaryota</taxon>
        <taxon>Sar</taxon>
        <taxon>Stramenopiles</taxon>
        <taxon>Oomycota</taxon>
        <taxon>Peronosporomycetes</taxon>
        <taxon>Peronosporales</taxon>
        <taxon>Peronosporaceae</taxon>
        <taxon>Phytophthora</taxon>
    </lineage>
</organism>
<comment type="caution">
    <text evidence="1">The sequence shown here is derived from an EMBL/GenBank/DDBJ whole genome shotgun (WGS) entry which is preliminary data.</text>
</comment>
<accession>A0A8T1V0I3</accession>
<dbReference type="PANTHER" id="PTHR42663:SF6">
    <property type="entry name" value="HYDROLASE C777.06C-RELATED"/>
    <property type="match status" value="1"/>
</dbReference>
<sequence length="190" mass="21000">MNNAYTSSTTLRFVSASIFARTWWSLRDEADGRSIPPVLLRPASVPYFAPIFPMEVVILGCGASSSSSSMRCLLGKSCHICREAQANDDSIPRNIKTNTNVLVDCGKTFREAALRVFPNIGVSANKPNGAHMNLTQEVKEIETIRPKCTLLIGMGHDLDYFTYSNLVKQIDLEKDLHNEMPCDGLCLAFP</sequence>
<proteinExistence type="predicted"/>
<reference evidence="1" key="1">
    <citation type="submission" date="2021-01" db="EMBL/GenBank/DDBJ databases">
        <title>Phytophthora aleatoria, a newly-described species from Pinus radiata is distinct from Phytophthora cactorum isolates based on comparative genomics.</title>
        <authorList>
            <person name="Mcdougal R."/>
            <person name="Panda P."/>
            <person name="Williams N."/>
            <person name="Studholme D.J."/>
        </authorList>
    </citation>
    <scope>NUCLEOTIDE SEQUENCE</scope>
    <source>
        <strain evidence="1">NZFS 3830</strain>
    </source>
</reference>
<evidence type="ECO:0000313" key="1">
    <source>
        <dbReference type="EMBL" id="KAG6974577.1"/>
    </source>
</evidence>
<gene>
    <name evidence="1" type="ORF">JG687_00000259</name>
</gene>
<evidence type="ECO:0000313" key="2">
    <source>
        <dbReference type="Proteomes" id="UP000688947"/>
    </source>
</evidence>
<name>A0A8T1V0I3_9STRA</name>
<dbReference type="VEuPathDB" id="FungiDB:PC110_g5233"/>
<dbReference type="Proteomes" id="UP000688947">
    <property type="component" value="Unassembled WGS sequence"/>
</dbReference>
<dbReference type="PANTHER" id="PTHR42663">
    <property type="entry name" value="HYDROLASE C777.06C-RELATED-RELATED"/>
    <property type="match status" value="1"/>
</dbReference>
<protein>
    <submittedName>
        <fullName evidence="1">Uncharacterized protein</fullName>
    </submittedName>
</protein>
<dbReference type="EMBL" id="JAENGZ010000005">
    <property type="protein sequence ID" value="KAG6974577.1"/>
    <property type="molecule type" value="Genomic_DNA"/>
</dbReference>
<dbReference type="AlphaFoldDB" id="A0A8T1V0I3"/>